<reference evidence="1" key="1">
    <citation type="journal article" date="2019" name="Sci. Rep.">
        <title>Draft genome of Tanacetum cinerariifolium, the natural source of mosquito coil.</title>
        <authorList>
            <person name="Yamashiro T."/>
            <person name="Shiraishi A."/>
            <person name="Satake H."/>
            <person name="Nakayama K."/>
        </authorList>
    </citation>
    <scope>NUCLEOTIDE SEQUENCE</scope>
</reference>
<comment type="caution">
    <text evidence="1">The sequence shown here is derived from an EMBL/GenBank/DDBJ whole genome shotgun (WGS) entry which is preliminary data.</text>
</comment>
<proteinExistence type="predicted"/>
<gene>
    <name evidence="1" type="ORF">Tci_853493</name>
</gene>
<organism evidence="1">
    <name type="scientific">Tanacetum cinerariifolium</name>
    <name type="common">Dalmatian daisy</name>
    <name type="synonym">Chrysanthemum cinerariifolium</name>
    <dbReference type="NCBI Taxonomy" id="118510"/>
    <lineage>
        <taxon>Eukaryota</taxon>
        <taxon>Viridiplantae</taxon>
        <taxon>Streptophyta</taxon>
        <taxon>Embryophyta</taxon>
        <taxon>Tracheophyta</taxon>
        <taxon>Spermatophyta</taxon>
        <taxon>Magnoliopsida</taxon>
        <taxon>eudicotyledons</taxon>
        <taxon>Gunneridae</taxon>
        <taxon>Pentapetalae</taxon>
        <taxon>asterids</taxon>
        <taxon>campanulids</taxon>
        <taxon>Asterales</taxon>
        <taxon>Asteraceae</taxon>
        <taxon>Asteroideae</taxon>
        <taxon>Anthemideae</taxon>
        <taxon>Anthemidinae</taxon>
        <taxon>Tanacetum</taxon>
    </lineage>
</organism>
<accession>A0A699R6Q2</accession>
<dbReference type="EMBL" id="BKCJ011080184">
    <property type="protein sequence ID" value="GFC81523.1"/>
    <property type="molecule type" value="Genomic_DNA"/>
</dbReference>
<name>A0A699R6Q2_TANCI</name>
<protein>
    <recommendedName>
        <fullName evidence="2">Xylulose kinase-1</fullName>
    </recommendedName>
</protein>
<sequence length="133" mass="15133">MANLDFCKKHNMVTFLKKSEGSEGFHQILDFLNSTHIKYALTTNPIIYVSLVYQFWETTSISTLEDGKMKITTTIGGRIKTITEASIRRHLKMEDSDGITTLPNAEIFEQLALMGYVSDSDRLNFNKGHFSPH</sequence>
<evidence type="ECO:0000313" key="1">
    <source>
        <dbReference type="EMBL" id="GFC81523.1"/>
    </source>
</evidence>
<dbReference type="AlphaFoldDB" id="A0A699R6Q2"/>
<evidence type="ECO:0008006" key="2">
    <source>
        <dbReference type="Google" id="ProtNLM"/>
    </source>
</evidence>